<evidence type="ECO:0000256" key="1">
    <source>
        <dbReference type="SAM" id="MobiDB-lite"/>
    </source>
</evidence>
<dbReference type="PANTHER" id="PTHR43767:SF10">
    <property type="entry name" value="SURFACTIN SYNTHASE SUBUNIT 1"/>
    <property type="match status" value="1"/>
</dbReference>
<sequence length="294" mass="31719">MEKKRTAITGIIKQNAISNPEKTALIIHDVPVSYGELYEKICSAAAFLQAAGVHKGSHVVTVACPELVYIVCEYAILGLGAVNIPTENRIPADRLGEIAVSVDAEFVLSSEKPSCSAKWIAYDEVDTNSPSDLSWEPAPITDDCAEIIFTTGTTGKSKGVMLSMHCLEVYLAAINPSFGIDENSVFLVTTPLNHVGGLHRVHQCMSVGCTAVLLDGIRNLKEFFRSIDEYGVTHTYLPPASVKMLITLDKKGTGKTKRQAAVHLHGLRALPDEGHRNTDPAFAGYAPSSGLREQ</sequence>
<dbReference type="Pfam" id="PF00501">
    <property type="entry name" value="AMP-binding"/>
    <property type="match status" value="1"/>
</dbReference>
<evidence type="ECO:0000313" key="3">
    <source>
        <dbReference type="EMBL" id="AHF24546.1"/>
    </source>
</evidence>
<dbReference type="PANTHER" id="PTHR43767">
    <property type="entry name" value="LONG-CHAIN-FATTY-ACID--COA LIGASE"/>
    <property type="match status" value="1"/>
</dbReference>
<proteinExistence type="predicted"/>
<feature type="region of interest" description="Disordered" evidence="1">
    <location>
        <begin position="269"/>
        <end position="294"/>
    </location>
</feature>
<feature type="domain" description="AMP-dependent synthetase/ligase" evidence="2">
    <location>
        <begin position="14"/>
        <end position="257"/>
    </location>
</feature>
<dbReference type="SUPFAM" id="SSF56801">
    <property type="entry name" value="Acetyl-CoA synthetase-like"/>
    <property type="match status" value="1"/>
</dbReference>
<dbReference type="EMBL" id="KC246797">
    <property type="protein sequence ID" value="AHF24546.1"/>
    <property type="molecule type" value="Genomic_DNA"/>
</dbReference>
<dbReference type="AlphaFoldDB" id="W0FIC4"/>
<evidence type="ECO:0000259" key="2">
    <source>
        <dbReference type="Pfam" id="PF00501"/>
    </source>
</evidence>
<dbReference type="InterPro" id="IPR050237">
    <property type="entry name" value="ATP-dep_AMP-bd_enzyme"/>
</dbReference>
<dbReference type="Gene3D" id="3.40.50.12780">
    <property type="entry name" value="N-terminal domain of ligase-like"/>
    <property type="match status" value="1"/>
</dbReference>
<accession>W0FIC4</accession>
<dbReference type="InterPro" id="IPR000873">
    <property type="entry name" value="AMP-dep_synth/lig_dom"/>
</dbReference>
<organism evidence="3">
    <name type="scientific">uncultured bacterium Contig248</name>
    <dbReference type="NCBI Taxonomy" id="1393544"/>
    <lineage>
        <taxon>Bacteria</taxon>
        <taxon>environmental samples</taxon>
    </lineage>
</organism>
<protein>
    <submittedName>
        <fullName evidence="3">AMP-dependent synthetase and ligase</fullName>
    </submittedName>
</protein>
<dbReference type="InterPro" id="IPR042099">
    <property type="entry name" value="ANL_N_sf"/>
</dbReference>
<reference evidence="3" key="1">
    <citation type="journal article" date="2013" name="PLoS ONE">
        <title>Metagenomic insights into the carbohydrate-active enzymes carried by the microorganisms adhering to solid digesta in the rumen of cows.</title>
        <authorList>
            <person name="Wang L."/>
            <person name="Hatem A."/>
            <person name="Catalyurek U.V."/>
            <person name="Morrison M."/>
            <person name="Yu Z."/>
        </authorList>
    </citation>
    <scope>NUCLEOTIDE SEQUENCE</scope>
</reference>
<keyword evidence="3" id="KW-0436">Ligase</keyword>
<dbReference type="InterPro" id="IPR020845">
    <property type="entry name" value="AMP-binding_CS"/>
</dbReference>
<dbReference type="PROSITE" id="PS00455">
    <property type="entry name" value="AMP_BINDING"/>
    <property type="match status" value="1"/>
</dbReference>
<name>W0FIC4_9BACT</name>
<dbReference type="GO" id="GO:0016874">
    <property type="term" value="F:ligase activity"/>
    <property type="evidence" value="ECO:0007669"/>
    <property type="project" value="UniProtKB-KW"/>
</dbReference>